<feature type="domain" description="Beta-ketoacyl-[acyl-carrier-protein] synthase III C-terminal" evidence="3">
    <location>
        <begin position="282"/>
        <end position="357"/>
    </location>
</feature>
<dbReference type="Proteomes" id="UP000306229">
    <property type="component" value="Chromosome"/>
</dbReference>
<reference evidence="4 5" key="1">
    <citation type="submission" date="2019-05" db="EMBL/GenBank/DDBJ databases">
        <title>Algicella ahnfeltiae gen. nov., sp. nov., a novel marine bacterium of the family Flavobacteriaceae isolated from a red alga.</title>
        <authorList>
            <person name="Nedashkovskaya O.I."/>
            <person name="Kukhlevskiy A.D."/>
            <person name="Kim S.-G."/>
            <person name="Zhukova N.V."/>
            <person name="Mikhailov V.V."/>
        </authorList>
    </citation>
    <scope>NUCLEOTIDE SEQUENCE [LARGE SCALE GENOMIC DNA]</scope>
    <source>
        <strain evidence="4 5">10Alg115</strain>
    </source>
</reference>
<name>A0A5B7TSD9_9FLAO</name>
<dbReference type="GO" id="GO:0044550">
    <property type="term" value="P:secondary metabolite biosynthetic process"/>
    <property type="evidence" value="ECO:0007669"/>
    <property type="project" value="TreeGrafter"/>
</dbReference>
<dbReference type="PANTHER" id="PTHR34069:SF3">
    <property type="entry name" value="ACYL-COA:ACYL-COA ALKYLTRANSFERASE"/>
    <property type="match status" value="1"/>
</dbReference>
<protein>
    <submittedName>
        <fullName evidence="4">3-oxoacyl-ACP synthase</fullName>
    </submittedName>
</protein>
<dbReference type="Pfam" id="PF14518">
    <property type="entry name" value="Haem_oxygenas_2"/>
    <property type="match status" value="1"/>
</dbReference>
<sequence>MIEKEEVYITGIGAFLPNKPIDNNQMEDYLGLINGKKSGVKERILKQNGIKSRYYALNKNQESTHSNAELAANAIEIALDKSGANATEIELLSTGTTQGDLPVPGFASMVHALTDFKKCELASFQSVCASGMMALKTAFSQIKFKEKQEAVAVGSEFASRLFKGSRFDGQKQQSVPFDTEFLRWMLSDGAGAMVLSNKKNTKGLSLRIDWMELKSHANEFPVCMFTGKNDNKNEKEPTWLDYPDYESASKAGAINLKQDIRLLDKVIQVGVAHYFELIDKGMVNPDKTDWLCCHYSSEYFKKPIKDLMTKGGALISDEKWFSNLTTKGNTGAASIYIMLEELLYSGKLKAGETILCMVPESGRFITSFMQVTVVGQDEDAKVYPKRKIEAPELVVDKNPTSEWLVRQLTQIWIDFETKLLQVPVVSKIHSGKLSLSDYKLLLHDLRQQVIDGSQWISRAASNIDIELFELRSAFIKHTAAEHKDFQILERNFVALGESLEDIQTGNKNVGSVALTSFMFQQASKNNPIDLLGAMFIIEGIGKRLAGYWGDMIKDQLELDKEQVSFFTYHGVADENHFHRLEEALNHPFMNMDLAKQIAKTAKTTAKLYEMQLEELGNY</sequence>
<dbReference type="EMBL" id="CP040749">
    <property type="protein sequence ID" value="QCX37562.1"/>
    <property type="molecule type" value="Genomic_DNA"/>
</dbReference>
<dbReference type="SUPFAM" id="SSF48613">
    <property type="entry name" value="Heme oxygenase-like"/>
    <property type="match status" value="1"/>
</dbReference>
<dbReference type="OrthoDB" id="2514738at2"/>
<keyword evidence="2" id="KW-0012">Acyltransferase</keyword>
<evidence type="ECO:0000313" key="5">
    <source>
        <dbReference type="Proteomes" id="UP000306229"/>
    </source>
</evidence>
<dbReference type="InterPro" id="IPR016084">
    <property type="entry name" value="Haem_Oase-like_multi-hlx"/>
</dbReference>
<dbReference type="InterPro" id="IPR016039">
    <property type="entry name" value="Thiolase-like"/>
</dbReference>
<gene>
    <name evidence="4" type="ORF">FF125_03600</name>
</gene>
<dbReference type="Gene3D" id="1.20.910.10">
    <property type="entry name" value="Heme oxygenase-like"/>
    <property type="match status" value="1"/>
</dbReference>
<dbReference type="CDD" id="cd00827">
    <property type="entry name" value="init_cond_enzymes"/>
    <property type="match status" value="1"/>
</dbReference>
<dbReference type="GO" id="GO:0016746">
    <property type="term" value="F:acyltransferase activity"/>
    <property type="evidence" value="ECO:0007669"/>
    <property type="project" value="UniProtKB-KW"/>
</dbReference>
<dbReference type="RefSeq" id="WP_138948494.1">
    <property type="nucleotide sequence ID" value="NZ_CP040749.1"/>
</dbReference>
<evidence type="ECO:0000256" key="2">
    <source>
        <dbReference type="ARBA" id="ARBA00023315"/>
    </source>
</evidence>
<dbReference type="PANTHER" id="PTHR34069">
    <property type="entry name" value="3-OXOACYL-[ACYL-CARRIER-PROTEIN] SYNTHASE 3"/>
    <property type="match status" value="1"/>
</dbReference>
<organism evidence="4 5">
    <name type="scientific">Aureibaculum algae</name>
    <dbReference type="NCBI Taxonomy" id="2584122"/>
    <lineage>
        <taxon>Bacteria</taxon>
        <taxon>Pseudomonadati</taxon>
        <taxon>Bacteroidota</taxon>
        <taxon>Flavobacteriia</taxon>
        <taxon>Flavobacteriales</taxon>
        <taxon>Flavobacteriaceae</taxon>
        <taxon>Aureibaculum</taxon>
    </lineage>
</organism>
<dbReference type="SUPFAM" id="SSF53901">
    <property type="entry name" value="Thiolase-like"/>
    <property type="match status" value="2"/>
</dbReference>
<evidence type="ECO:0000256" key="1">
    <source>
        <dbReference type="ARBA" id="ARBA00022679"/>
    </source>
</evidence>
<accession>A0A5B7TSD9</accession>
<keyword evidence="5" id="KW-1185">Reference proteome</keyword>
<keyword evidence="1" id="KW-0808">Transferase</keyword>
<proteinExistence type="predicted"/>
<evidence type="ECO:0000313" key="4">
    <source>
        <dbReference type="EMBL" id="QCX37562.1"/>
    </source>
</evidence>
<dbReference type="KEGG" id="fbe:FF125_03600"/>
<dbReference type="AlphaFoldDB" id="A0A5B7TSD9"/>
<dbReference type="InterPro" id="IPR013747">
    <property type="entry name" value="ACP_syn_III_C"/>
</dbReference>
<dbReference type="Pfam" id="PF08541">
    <property type="entry name" value="ACP_syn_III_C"/>
    <property type="match status" value="1"/>
</dbReference>
<evidence type="ECO:0000259" key="3">
    <source>
        <dbReference type="Pfam" id="PF08541"/>
    </source>
</evidence>
<dbReference type="Gene3D" id="3.40.47.10">
    <property type="match status" value="2"/>
</dbReference>